<dbReference type="eggNOG" id="COG1442">
    <property type="taxonomic scope" value="Bacteria"/>
</dbReference>
<dbReference type="Proteomes" id="UP000051984">
    <property type="component" value="Unassembled WGS sequence"/>
</dbReference>
<dbReference type="GO" id="GO:0016757">
    <property type="term" value="F:glycosyltransferase activity"/>
    <property type="evidence" value="ECO:0007669"/>
    <property type="project" value="UniProtKB-KW"/>
</dbReference>
<dbReference type="Pfam" id="PF01501">
    <property type="entry name" value="Glyco_transf_8"/>
    <property type="match status" value="1"/>
</dbReference>
<dbReference type="InterPro" id="IPR050748">
    <property type="entry name" value="Glycosyltrans_8_dom-fam"/>
</dbReference>
<dbReference type="SUPFAM" id="SSF53448">
    <property type="entry name" value="Nucleotide-diphospho-sugar transferases"/>
    <property type="match status" value="1"/>
</dbReference>
<dbReference type="PATRIC" id="fig|1423816.3.peg.1993"/>
<reference evidence="4 5" key="1">
    <citation type="journal article" date="2015" name="Genome Announc.">
        <title>Expanding the biotechnology potential of lactobacilli through comparative genomics of 213 strains and associated genera.</title>
        <authorList>
            <person name="Sun Z."/>
            <person name="Harris H.M."/>
            <person name="McCann A."/>
            <person name="Guo C."/>
            <person name="Argimon S."/>
            <person name="Zhang W."/>
            <person name="Yang X."/>
            <person name="Jeffery I.B."/>
            <person name="Cooney J.C."/>
            <person name="Kagawa T.F."/>
            <person name="Liu W."/>
            <person name="Song Y."/>
            <person name="Salvetti E."/>
            <person name="Wrobel A."/>
            <person name="Rasinkangas P."/>
            <person name="Parkhill J."/>
            <person name="Rea M.C."/>
            <person name="O'Sullivan O."/>
            <person name="Ritari J."/>
            <person name="Douillard F.P."/>
            <person name="Paul Ross R."/>
            <person name="Yang R."/>
            <person name="Briner A.E."/>
            <person name="Felis G.E."/>
            <person name="de Vos W.M."/>
            <person name="Barrangou R."/>
            <person name="Klaenhammer T.R."/>
            <person name="Caufield P.W."/>
            <person name="Cui Y."/>
            <person name="Zhang H."/>
            <person name="O'Toole P.W."/>
        </authorList>
    </citation>
    <scope>NUCLEOTIDE SEQUENCE [LARGE SCALE GENOMIC DNA]</scope>
    <source>
        <strain evidence="4 5">DSM 20178</strain>
    </source>
</reference>
<dbReference type="AlphaFoldDB" id="A0A0R1ERH9"/>
<accession>A0A0R1ERH9</accession>
<dbReference type="Gene3D" id="3.90.550.10">
    <property type="entry name" value="Spore Coat Polysaccharide Biosynthesis Protein SpsA, Chain A"/>
    <property type="match status" value="1"/>
</dbReference>
<dbReference type="InterPro" id="IPR002495">
    <property type="entry name" value="Glyco_trans_8"/>
</dbReference>
<evidence type="ECO:0000256" key="3">
    <source>
        <dbReference type="ARBA" id="ARBA00022723"/>
    </source>
</evidence>
<gene>
    <name evidence="4" type="ORF">FD51_GL001919</name>
</gene>
<keyword evidence="2 4" id="KW-0808">Transferase</keyword>
<evidence type="ECO:0000256" key="2">
    <source>
        <dbReference type="ARBA" id="ARBA00022679"/>
    </source>
</evidence>
<dbReference type="PANTHER" id="PTHR13778">
    <property type="entry name" value="GLYCOSYLTRANSFERASE 8 DOMAIN-CONTAINING PROTEIN"/>
    <property type="match status" value="1"/>
</dbReference>
<sequence length="301" mass="35133">MSENAVVFCVTRLHLQLTAVAITSILENYQNNQPLQILVVCEDVQQPDIDYIKTLPQKFGLPQVTVDFWSKPSEVDQISPDFTIGEGVPVPPMAIWRLFTPNYFANYQKLLYLDNDVIVKTDVSRLFDLLDEHHVLAAVPDFLFAASKNYYEDQYPAEELYGMKSMRHYFNNGMMIINTAQFNQMIPVDKLITTINTTHWHLADQTILNILLEGHVQLLPWRFNYQHDLTYLHNPDYHWDPQLVQKIIDDYPRIVIRHFAGSGFLALPYEHVQVSDEWDLEFWRLLEKVKKASRVSHPGKD</sequence>
<organism evidence="4 5">
    <name type="scientific">Lacticaseibacillus zeae DSM 20178 = KCTC 3804</name>
    <dbReference type="NCBI Taxonomy" id="1423816"/>
    <lineage>
        <taxon>Bacteria</taxon>
        <taxon>Bacillati</taxon>
        <taxon>Bacillota</taxon>
        <taxon>Bacilli</taxon>
        <taxon>Lactobacillales</taxon>
        <taxon>Lactobacillaceae</taxon>
        <taxon>Lacticaseibacillus</taxon>
    </lineage>
</organism>
<dbReference type="GO" id="GO:0046872">
    <property type="term" value="F:metal ion binding"/>
    <property type="evidence" value="ECO:0007669"/>
    <property type="project" value="UniProtKB-KW"/>
</dbReference>
<evidence type="ECO:0000313" key="5">
    <source>
        <dbReference type="Proteomes" id="UP000051984"/>
    </source>
</evidence>
<dbReference type="EMBL" id="AZCT01000025">
    <property type="protein sequence ID" value="KRK10100.1"/>
    <property type="molecule type" value="Genomic_DNA"/>
</dbReference>
<evidence type="ECO:0000256" key="1">
    <source>
        <dbReference type="ARBA" id="ARBA00022676"/>
    </source>
</evidence>
<name>A0A0R1ERH9_LACZE</name>
<keyword evidence="1" id="KW-0328">Glycosyltransferase</keyword>
<comment type="caution">
    <text evidence="4">The sequence shown here is derived from an EMBL/GenBank/DDBJ whole genome shotgun (WGS) entry which is preliminary data.</text>
</comment>
<proteinExistence type="predicted"/>
<dbReference type="PANTHER" id="PTHR13778:SF47">
    <property type="entry name" value="LIPOPOLYSACCHARIDE 1,3-GALACTOSYLTRANSFERASE"/>
    <property type="match status" value="1"/>
</dbReference>
<dbReference type="RefSeq" id="WP_010489066.1">
    <property type="nucleotide sequence ID" value="NZ_AZCT01000025.1"/>
</dbReference>
<evidence type="ECO:0000313" key="4">
    <source>
        <dbReference type="EMBL" id="KRK10100.1"/>
    </source>
</evidence>
<protein>
    <submittedName>
        <fullName evidence="4">Glycosyl transferase group 8</fullName>
    </submittedName>
</protein>
<dbReference type="InterPro" id="IPR029044">
    <property type="entry name" value="Nucleotide-diphossugar_trans"/>
</dbReference>
<keyword evidence="3" id="KW-0479">Metal-binding</keyword>